<keyword evidence="2" id="KW-1185">Reference proteome</keyword>
<dbReference type="Proteomes" id="UP001230005">
    <property type="component" value="Unassembled WGS sequence"/>
</dbReference>
<name>A0ABT9ZWV0_9BACI</name>
<comment type="caution">
    <text evidence="1">The sequence shown here is derived from an EMBL/GenBank/DDBJ whole genome shotgun (WGS) entry which is preliminary data.</text>
</comment>
<evidence type="ECO:0000313" key="1">
    <source>
        <dbReference type="EMBL" id="MDQ0255709.1"/>
    </source>
</evidence>
<organism evidence="1 2">
    <name type="scientific">Evansella vedderi</name>
    <dbReference type="NCBI Taxonomy" id="38282"/>
    <lineage>
        <taxon>Bacteria</taxon>
        <taxon>Bacillati</taxon>
        <taxon>Bacillota</taxon>
        <taxon>Bacilli</taxon>
        <taxon>Bacillales</taxon>
        <taxon>Bacillaceae</taxon>
        <taxon>Evansella</taxon>
    </lineage>
</organism>
<reference evidence="1 2" key="1">
    <citation type="submission" date="2023-07" db="EMBL/GenBank/DDBJ databases">
        <title>Genomic Encyclopedia of Type Strains, Phase IV (KMG-IV): sequencing the most valuable type-strain genomes for metagenomic binning, comparative biology and taxonomic classification.</title>
        <authorList>
            <person name="Goeker M."/>
        </authorList>
    </citation>
    <scope>NUCLEOTIDE SEQUENCE [LARGE SCALE GENOMIC DNA]</scope>
    <source>
        <strain evidence="1 2">DSM 9768</strain>
    </source>
</reference>
<evidence type="ECO:0000313" key="2">
    <source>
        <dbReference type="Proteomes" id="UP001230005"/>
    </source>
</evidence>
<sequence length="29" mass="3143">MGETPVSTSKYTSGALFKAEKINDNVLLK</sequence>
<dbReference type="EMBL" id="JAUSUG010000012">
    <property type="protein sequence ID" value="MDQ0255709.1"/>
    <property type="molecule type" value="Genomic_DNA"/>
</dbReference>
<accession>A0ABT9ZWV0</accession>
<gene>
    <name evidence="1" type="ORF">J2S74_003091</name>
</gene>
<proteinExistence type="predicted"/>
<protein>
    <submittedName>
        <fullName evidence="1">Uncharacterized protein</fullName>
    </submittedName>
</protein>